<name>A0A0D2ANV9_9PEZI</name>
<evidence type="ECO:0000256" key="1">
    <source>
        <dbReference type="SAM" id="MobiDB-lite"/>
    </source>
</evidence>
<accession>A0A0D2ANV9</accession>
<gene>
    <name evidence="2" type="ORF">PV09_01297</name>
</gene>
<dbReference type="HOGENOM" id="CLU_2172992_0_0_1"/>
<dbReference type="RefSeq" id="XP_016218252.1">
    <property type="nucleotide sequence ID" value="XM_016354157.1"/>
</dbReference>
<dbReference type="EMBL" id="KN847531">
    <property type="protein sequence ID" value="KIW08383.1"/>
    <property type="molecule type" value="Genomic_DNA"/>
</dbReference>
<organism evidence="2 3">
    <name type="scientific">Verruconis gallopava</name>
    <dbReference type="NCBI Taxonomy" id="253628"/>
    <lineage>
        <taxon>Eukaryota</taxon>
        <taxon>Fungi</taxon>
        <taxon>Dikarya</taxon>
        <taxon>Ascomycota</taxon>
        <taxon>Pezizomycotina</taxon>
        <taxon>Dothideomycetes</taxon>
        <taxon>Pleosporomycetidae</taxon>
        <taxon>Venturiales</taxon>
        <taxon>Sympoventuriaceae</taxon>
        <taxon>Verruconis</taxon>
    </lineage>
</organism>
<feature type="region of interest" description="Disordered" evidence="1">
    <location>
        <begin position="21"/>
        <end position="52"/>
    </location>
</feature>
<dbReference type="InParanoid" id="A0A0D2ANV9"/>
<dbReference type="VEuPathDB" id="FungiDB:PV09_01297"/>
<sequence>MPSRLYSTTLRKRGIREDGHHHCLKELSGSGNSIGSRPKTRNRGSPCSEREGSFASHLARILDNDVMDSISSRHSNAQNSRNLDGLPTVRLILTIRHRIDHALSYHTSED</sequence>
<reference evidence="2 3" key="1">
    <citation type="submission" date="2015-01" db="EMBL/GenBank/DDBJ databases">
        <title>The Genome Sequence of Ochroconis gallopava CBS43764.</title>
        <authorList>
            <consortium name="The Broad Institute Genomics Platform"/>
            <person name="Cuomo C."/>
            <person name="de Hoog S."/>
            <person name="Gorbushina A."/>
            <person name="Stielow B."/>
            <person name="Teixiera M."/>
            <person name="Abouelleil A."/>
            <person name="Chapman S.B."/>
            <person name="Priest M."/>
            <person name="Young S.K."/>
            <person name="Wortman J."/>
            <person name="Nusbaum C."/>
            <person name="Birren B."/>
        </authorList>
    </citation>
    <scope>NUCLEOTIDE SEQUENCE [LARGE SCALE GENOMIC DNA]</scope>
    <source>
        <strain evidence="2 3">CBS 43764</strain>
    </source>
</reference>
<dbReference type="Proteomes" id="UP000053259">
    <property type="component" value="Unassembled WGS sequence"/>
</dbReference>
<keyword evidence="3" id="KW-1185">Reference proteome</keyword>
<dbReference type="AlphaFoldDB" id="A0A0D2ANV9"/>
<proteinExistence type="predicted"/>
<dbReference type="GeneID" id="27309270"/>
<evidence type="ECO:0000313" key="3">
    <source>
        <dbReference type="Proteomes" id="UP000053259"/>
    </source>
</evidence>
<protein>
    <submittedName>
        <fullName evidence="2">Uncharacterized protein</fullName>
    </submittedName>
</protein>
<evidence type="ECO:0000313" key="2">
    <source>
        <dbReference type="EMBL" id="KIW08383.1"/>
    </source>
</evidence>